<dbReference type="EMBL" id="QQOH01000003">
    <property type="protein sequence ID" value="RDE19958.1"/>
    <property type="molecule type" value="Genomic_DNA"/>
</dbReference>
<accession>A0A369WD48</accession>
<dbReference type="OrthoDB" id="8416215at2"/>
<name>A0A369WD48_9GAMM</name>
<dbReference type="InterPro" id="IPR029787">
    <property type="entry name" value="Nucleotide_cyclase"/>
</dbReference>
<dbReference type="Proteomes" id="UP000253769">
    <property type="component" value="Unassembled WGS sequence"/>
</dbReference>
<dbReference type="AlphaFoldDB" id="A0A369WD48"/>
<dbReference type="Pfam" id="PF00990">
    <property type="entry name" value="GGDEF"/>
    <property type="match status" value="1"/>
</dbReference>
<dbReference type="PANTHER" id="PTHR45138">
    <property type="entry name" value="REGULATORY COMPONENTS OF SENSORY TRANSDUCTION SYSTEM"/>
    <property type="match status" value="1"/>
</dbReference>
<comment type="catalytic activity">
    <reaction evidence="3">
        <text>2 GTP = 3',3'-c-di-GMP + 2 diphosphate</text>
        <dbReference type="Rhea" id="RHEA:24898"/>
        <dbReference type="ChEBI" id="CHEBI:33019"/>
        <dbReference type="ChEBI" id="CHEBI:37565"/>
        <dbReference type="ChEBI" id="CHEBI:58805"/>
        <dbReference type="EC" id="2.7.7.65"/>
    </reaction>
</comment>
<sequence length="340" mass="38018">MLNALGQNVSATIDAGSVDALIDSIAIPAFVIDRGHVITHWNKALAKTACLPSEIMIGTNHQWRPFYGEPRPTMADLIIDGTIEGAVEHFYGGKYKPSDVLDGAYVAEDFFPDIGIEGEWLSFTAAPIRNQEGNLVGAIETLVMISDRKKAEMELIEREKRYRELSTIDSLTQLYNLRQFHLELAKELERFRRYQQGFSLCMLDLDHFKRLNDNHGHLFGDKVLEGVGKLISTYLRSVDNAYRYGGEEFVILMPQVDETKAQIGIQRICKELNDLTFETDAGEQIQITASAGLAVVSESDTDKTLLAKADEAMYEAKAKGRNRIQIWSGSETLNGESPSH</sequence>
<keyword evidence="6" id="KW-1185">Reference proteome</keyword>
<dbReference type="Gene3D" id="3.30.450.20">
    <property type="entry name" value="PAS domain"/>
    <property type="match status" value="1"/>
</dbReference>
<comment type="caution">
    <text evidence="5">The sequence shown here is derived from an EMBL/GenBank/DDBJ whole genome shotgun (WGS) entry which is preliminary data.</text>
</comment>
<dbReference type="InterPro" id="IPR035965">
    <property type="entry name" value="PAS-like_dom_sf"/>
</dbReference>
<dbReference type="InterPro" id="IPR050469">
    <property type="entry name" value="Diguanylate_Cyclase"/>
</dbReference>
<dbReference type="SMART" id="SM00267">
    <property type="entry name" value="GGDEF"/>
    <property type="match status" value="1"/>
</dbReference>
<evidence type="ECO:0000259" key="4">
    <source>
        <dbReference type="PROSITE" id="PS50887"/>
    </source>
</evidence>
<dbReference type="SUPFAM" id="SSF55073">
    <property type="entry name" value="Nucleotide cyclase"/>
    <property type="match status" value="1"/>
</dbReference>
<comment type="cofactor">
    <cofactor evidence="1">
        <name>Mg(2+)</name>
        <dbReference type="ChEBI" id="CHEBI:18420"/>
    </cofactor>
</comment>
<protein>
    <recommendedName>
        <fullName evidence="2">diguanylate cyclase</fullName>
        <ecNumber evidence="2">2.7.7.65</ecNumber>
    </recommendedName>
</protein>
<evidence type="ECO:0000256" key="1">
    <source>
        <dbReference type="ARBA" id="ARBA00001946"/>
    </source>
</evidence>
<evidence type="ECO:0000256" key="3">
    <source>
        <dbReference type="ARBA" id="ARBA00034247"/>
    </source>
</evidence>
<dbReference type="InterPro" id="IPR043128">
    <property type="entry name" value="Rev_trsase/Diguanyl_cyclase"/>
</dbReference>
<evidence type="ECO:0000313" key="5">
    <source>
        <dbReference type="EMBL" id="RDE19958.1"/>
    </source>
</evidence>
<dbReference type="SUPFAM" id="SSF55785">
    <property type="entry name" value="PYP-like sensor domain (PAS domain)"/>
    <property type="match status" value="1"/>
</dbReference>
<dbReference type="PANTHER" id="PTHR45138:SF9">
    <property type="entry name" value="DIGUANYLATE CYCLASE DGCM-RELATED"/>
    <property type="match status" value="1"/>
</dbReference>
<dbReference type="Gene3D" id="3.30.70.270">
    <property type="match status" value="1"/>
</dbReference>
<reference evidence="5 6" key="1">
    <citation type="submission" date="2018-07" db="EMBL/GenBank/DDBJ databases">
        <title>Motiliproteus coralliicola sp. nov., a bacterium isolated from Coral.</title>
        <authorList>
            <person name="Wang G."/>
        </authorList>
    </citation>
    <scope>NUCLEOTIDE SEQUENCE [LARGE SCALE GENOMIC DNA]</scope>
    <source>
        <strain evidence="5 6">C34</strain>
    </source>
</reference>
<dbReference type="FunFam" id="3.30.70.270:FF:000001">
    <property type="entry name" value="Diguanylate cyclase domain protein"/>
    <property type="match status" value="1"/>
</dbReference>
<dbReference type="CDD" id="cd01949">
    <property type="entry name" value="GGDEF"/>
    <property type="match status" value="1"/>
</dbReference>
<dbReference type="GO" id="GO:0052621">
    <property type="term" value="F:diguanylate cyclase activity"/>
    <property type="evidence" value="ECO:0007669"/>
    <property type="project" value="UniProtKB-EC"/>
</dbReference>
<proteinExistence type="predicted"/>
<organism evidence="5 6">
    <name type="scientific">Motiliproteus coralliicola</name>
    <dbReference type="NCBI Taxonomy" id="2283196"/>
    <lineage>
        <taxon>Bacteria</taxon>
        <taxon>Pseudomonadati</taxon>
        <taxon>Pseudomonadota</taxon>
        <taxon>Gammaproteobacteria</taxon>
        <taxon>Oceanospirillales</taxon>
        <taxon>Oceanospirillaceae</taxon>
        <taxon>Motiliproteus</taxon>
    </lineage>
</organism>
<feature type="domain" description="GGDEF" evidence="4">
    <location>
        <begin position="196"/>
        <end position="329"/>
    </location>
</feature>
<dbReference type="PROSITE" id="PS50887">
    <property type="entry name" value="GGDEF"/>
    <property type="match status" value="1"/>
</dbReference>
<dbReference type="NCBIfam" id="TIGR00254">
    <property type="entry name" value="GGDEF"/>
    <property type="match status" value="1"/>
</dbReference>
<evidence type="ECO:0000256" key="2">
    <source>
        <dbReference type="ARBA" id="ARBA00012528"/>
    </source>
</evidence>
<gene>
    <name evidence="5" type="ORF">DV711_11165</name>
</gene>
<evidence type="ECO:0000313" key="6">
    <source>
        <dbReference type="Proteomes" id="UP000253769"/>
    </source>
</evidence>
<dbReference type="InterPro" id="IPR000160">
    <property type="entry name" value="GGDEF_dom"/>
</dbReference>
<dbReference type="EC" id="2.7.7.65" evidence="2"/>